<name>A0A858RA97_9PROT</name>
<protein>
    <recommendedName>
        <fullName evidence="4">PH domain-containing protein</fullName>
    </recommendedName>
</protein>
<dbReference type="KEGG" id="acru:HHL28_15415"/>
<gene>
    <name evidence="2" type="ORF">HHL28_15415</name>
</gene>
<keyword evidence="3" id="KW-1185">Reference proteome</keyword>
<organism evidence="2 3">
    <name type="scientific">Aerophototrophica crusticola</name>
    <dbReference type="NCBI Taxonomy" id="1709002"/>
    <lineage>
        <taxon>Bacteria</taxon>
        <taxon>Pseudomonadati</taxon>
        <taxon>Pseudomonadota</taxon>
        <taxon>Alphaproteobacteria</taxon>
        <taxon>Rhodospirillales</taxon>
        <taxon>Rhodospirillaceae</taxon>
        <taxon>Aerophototrophica</taxon>
    </lineage>
</organism>
<reference evidence="2" key="1">
    <citation type="submission" date="2020-04" db="EMBL/GenBank/DDBJ databases">
        <title>A desert anoxygenic phototrophic bacterium fixes CO2 using RubisCO under aerobic conditions.</title>
        <authorList>
            <person name="Tang K."/>
        </authorList>
    </citation>
    <scope>NUCLEOTIDE SEQUENCE [LARGE SCALE GENOMIC DNA]</scope>
    <source>
        <strain evidence="2">MIMtkB3</strain>
    </source>
</reference>
<accession>A0A858RA97</accession>
<feature type="transmembrane region" description="Helical" evidence="1">
    <location>
        <begin position="40"/>
        <end position="60"/>
    </location>
</feature>
<dbReference type="Proteomes" id="UP000501891">
    <property type="component" value="Chromosome"/>
</dbReference>
<keyword evidence="1" id="KW-1133">Transmembrane helix</keyword>
<evidence type="ECO:0000256" key="1">
    <source>
        <dbReference type="SAM" id="Phobius"/>
    </source>
</evidence>
<proteinExistence type="predicted"/>
<sequence>MRGMAAGRYPADVLKADYLRAGAGLALTLAPFAITIPHPVVAVPCAAAALLFGAFGARTVQRQMTRVWMDETGLVAEGPLGGSIRWADLSDVSLRYYSTKKDRKDGWLHLVLKGGGRKLSLESTLDGFDTIAERVAQAATENRLRVSEDTRENFLSLGFYVPGVKG</sequence>
<evidence type="ECO:0000313" key="3">
    <source>
        <dbReference type="Proteomes" id="UP000501891"/>
    </source>
</evidence>
<evidence type="ECO:0000313" key="2">
    <source>
        <dbReference type="EMBL" id="QJE74281.1"/>
    </source>
</evidence>
<keyword evidence="1" id="KW-0812">Transmembrane</keyword>
<keyword evidence="1" id="KW-0472">Membrane</keyword>
<dbReference type="EMBL" id="CP051775">
    <property type="protein sequence ID" value="QJE74281.1"/>
    <property type="molecule type" value="Genomic_DNA"/>
</dbReference>
<evidence type="ECO:0008006" key="4">
    <source>
        <dbReference type="Google" id="ProtNLM"/>
    </source>
</evidence>
<dbReference type="AlphaFoldDB" id="A0A858RA97"/>